<name>A0A2D0RLC1_ICTPU</name>
<dbReference type="GeneID" id="108269405"/>
<evidence type="ECO:0000313" key="7">
    <source>
        <dbReference type="Proteomes" id="UP000221080"/>
    </source>
</evidence>
<dbReference type="Pfam" id="PF06294">
    <property type="entry name" value="CH_2"/>
    <property type="match status" value="1"/>
</dbReference>
<dbReference type="OMA" id="CIYYPWD"/>
<comment type="function">
    <text evidence="3">May play a role in apoptosis regulation.</text>
</comment>
<sequence length="219" mass="25485">MEYSPERKRSGLPREVWKWVQSLELSISPKNIRRDFSNGYLVAEIFSWYFPEDFSLHTYDKGASLSTKQSNWSQIKKVLVKHHISLMKESINGTIHCKPGAAEALVQEIYTLLTNRRIQSVQEEALDFTDQRYQERLPMVARATVSKAIKNNLRLSEELAEPNLNTNLRKIHNIIHRHVELRREERSQNPKRFNVKPTLGEQAIRLPPSHTHTPPPQGD</sequence>
<proteinExistence type="predicted"/>
<dbReference type="GO" id="GO:0005930">
    <property type="term" value="C:axoneme"/>
    <property type="evidence" value="ECO:0007669"/>
    <property type="project" value="TreeGrafter"/>
</dbReference>
<gene>
    <name evidence="8" type="primary">spata4</name>
</gene>
<dbReference type="InterPro" id="IPR052111">
    <property type="entry name" value="Spermatogenesis_Ciliary_MAP"/>
</dbReference>
<feature type="domain" description="CH-like" evidence="6">
    <location>
        <begin position="17"/>
        <end position="111"/>
    </location>
</feature>
<keyword evidence="2" id="KW-0539">Nucleus</keyword>
<dbReference type="PANTHER" id="PTHR12509">
    <property type="entry name" value="SPERMATOGENESIS-ASSOCIATED 4-RELATED"/>
    <property type="match status" value="1"/>
</dbReference>
<evidence type="ECO:0000256" key="5">
    <source>
        <dbReference type="SAM" id="MobiDB-lite"/>
    </source>
</evidence>
<dbReference type="RefSeq" id="XP_017330745.1">
    <property type="nucleotide sequence ID" value="XM_017475256.2"/>
</dbReference>
<dbReference type="CTD" id="132851"/>
<dbReference type="Proteomes" id="UP000221080">
    <property type="component" value="Chromosome 8"/>
</dbReference>
<dbReference type="InterPro" id="IPR010441">
    <property type="entry name" value="CH_2"/>
</dbReference>
<dbReference type="GO" id="GO:0051493">
    <property type="term" value="P:regulation of cytoskeleton organization"/>
    <property type="evidence" value="ECO:0007669"/>
    <property type="project" value="TreeGrafter"/>
</dbReference>
<dbReference type="GO" id="GO:0005634">
    <property type="term" value="C:nucleus"/>
    <property type="evidence" value="ECO:0007669"/>
    <property type="project" value="UniProtKB-SubCell"/>
</dbReference>
<dbReference type="OrthoDB" id="62528at2759"/>
<reference evidence="8" key="2">
    <citation type="submission" date="2025-08" db="UniProtKB">
        <authorList>
            <consortium name="RefSeq"/>
        </authorList>
    </citation>
    <scope>IDENTIFICATION</scope>
    <source>
        <tissue evidence="8">Blood</tissue>
    </source>
</reference>
<dbReference type="PANTHER" id="PTHR12509:SF8">
    <property type="entry name" value="SPERMATOGENESIS-ASSOCIATED PROTEIN 4"/>
    <property type="match status" value="1"/>
</dbReference>
<organism evidence="7 8">
    <name type="scientific">Ictalurus punctatus</name>
    <name type="common">Channel catfish</name>
    <name type="synonym">Silurus punctatus</name>
    <dbReference type="NCBI Taxonomy" id="7998"/>
    <lineage>
        <taxon>Eukaryota</taxon>
        <taxon>Metazoa</taxon>
        <taxon>Chordata</taxon>
        <taxon>Craniata</taxon>
        <taxon>Vertebrata</taxon>
        <taxon>Euteleostomi</taxon>
        <taxon>Actinopterygii</taxon>
        <taxon>Neopterygii</taxon>
        <taxon>Teleostei</taxon>
        <taxon>Ostariophysi</taxon>
        <taxon>Siluriformes</taxon>
        <taxon>Ictaluridae</taxon>
        <taxon>Ictalurus</taxon>
    </lineage>
</organism>
<dbReference type="FunFam" id="1.10.418.10:FF:000061">
    <property type="entry name" value="Spermatogenesis associated 4"/>
    <property type="match status" value="1"/>
</dbReference>
<dbReference type="AlphaFoldDB" id="A0A2D0RLC1"/>
<reference evidence="7" key="1">
    <citation type="journal article" date="2016" name="Nat. Commun.">
        <title>The channel catfish genome sequence provides insights into the evolution of scale formation in teleosts.</title>
        <authorList>
            <person name="Liu Z."/>
            <person name="Liu S."/>
            <person name="Yao J."/>
            <person name="Bao L."/>
            <person name="Zhang J."/>
            <person name="Li Y."/>
            <person name="Jiang C."/>
            <person name="Sun L."/>
            <person name="Wang R."/>
            <person name="Zhang Y."/>
            <person name="Zhou T."/>
            <person name="Zeng Q."/>
            <person name="Fu Q."/>
            <person name="Gao S."/>
            <person name="Li N."/>
            <person name="Koren S."/>
            <person name="Jiang Y."/>
            <person name="Zimin A."/>
            <person name="Xu P."/>
            <person name="Phillippy A.M."/>
            <person name="Geng X."/>
            <person name="Song L."/>
            <person name="Sun F."/>
            <person name="Li C."/>
            <person name="Wang X."/>
            <person name="Chen A."/>
            <person name="Jin Y."/>
            <person name="Yuan Z."/>
            <person name="Yang Y."/>
            <person name="Tan S."/>
            <person name="Peatman E."/>
            <person name="Lu J."/>
            <person name="Qin Z."/>
            <person name="Dunham R."/>
            <person name="Li Z."/>
            <person name="Sonstegard T."/>
            <person name="Feng J."/>
            <person name="Danzmann R.G."/>
            <person name="Schroeder S."/>
            <person name="Scheffler B."/>
            <person name="Duke M.V."/>
            <person name="Ballard L."/>
            <person name="Kucuktas H."/>
            <person name="Kaltenboeck L."/>
            <person name="Liu H."/>
            <person name="Armbruster J."/>
            <person name="Xie Y."/>
            <person name="Kirby M.L."/>
            <person name="Tian Y."/>
            <person name="Flanagan M.E."/>
            <person name="Mu W."/>
            <person name="Waldbieser G.C."/>
        </authorList>
    </citation>
    <scope>NUCLEOTIDE SEQUENCE [LARGE SCALE GENOMIC DNA]</scope>
    <source>
        <strain evidence="7">SDA103</strain>
    </source>
</reference>
<dbReference type="InterPro" id="IPR036872">
    <property type="entry name" value="CH_dom_sf"/>
</dbReference>
<dbReference type="Gene3D" id="1.10.418.10">
    <property type="entry name" value="Calponin-like domain"/>
    <property type="match status" value="1"/>
</dbReference>
<evidence type="ECO:0000313" key="8">
    <source>
        <dbReference type="RefSeq" id="XP_017330745.1"/>
    </source>
</evidence>
<keyword evidence="7" id="KW-1185">Reference proteome</keyword>
<dbReference type="GO" id="GO:0008017">
    <property type="term" value="F:microtubule binding"/>
    <property type="evidence" value="ECO:0007669"/>
    <property type="project" value="TreeGrafter"/>
</dbReference>
<evidence type="ECO:0000259" key="6">
    <source>
        <dbReference type="Pfam" id="PF06294"/>
    </source>
</evidence>
<feature type="region of interest" description="Disordered" evidence="5">
    <location>
        <begin position="182"/>
        <end position="219"/>
    </location>
</feature>
<evidence type="ECO:0000256" key="1">
    <source>
        <dbReference type="ARBA" id="ARBA00004123"/>
    </source>
</evidence>
<evidence type="ECO:0000256" key="2">
    <source>
        <dbReference type="ARBA" id="ARBA00023242"/>
    </source>
</evidence>
<evidence type="ECO:0000256" key="4">
    <source>
        <dbReference type="ARBA" id="ARBA00071322"/>
    </source>
</evidence>
<dbReference type="KEGG" id="ipu:108269405"/>
<accession>A0A2D0RLC1</accession>
<protein>
    <recommendedName>
        <fullName evidence="4">Spermatogenesis-associated protein 4</fullName>
    </recommendedName>
</protein>
<comment type="subcellular location">
    <subcellularLocation>
        <location evidence="1">Nucleus</location>
    </subcellularLocation>
</comment>
<evidence type="ECO:0000256" key="3">
    <source>
        <dbReference type="ARBA" id="ARBA00058372"/>
    </source>
</evidence>